<feature type="compositionally biased region" description="Basic and acidic residues" evidence="1">
    <location>
        <begin position="183"/>
        <end position="192"/>
    </location>
</feature>
<evidence type="ECO:0000313" key="3">
    <source>
        <dbReference type="Proteomes" id="UP000036947"/>
    </source>
</evidence>
<sequence length="226" mass="22990">MACVALAPTRQLIQRPHPAGGLDLHVRAGMLPHELEVRHRRALVAVHAVGLFDEAVPGARLDERDPLAGADVAQADDVRALQVVVLEDDLERAAARRDEAVDGLDLVLDVVPLAAEGLADVGDHVDLGRAAAHGLVRLSELDGVGRAAVREADDGADEDVRAGEGGGGGGHGVRLDAGGGEIEGPREGEAGRDVGVGEGGVQEGVVDELGELGEGDGDGVGGHGFT</sequence>
<reference evidence="2 3" key="1">
    <citation type="journal article" date="2015" name="BMC Genomics">
        <title>The genome of the truffle-parasite Tolypocladium ophioglossoides and the evolution of antifungal peptaibiotics.</title>
        <authorList>
            <person name="Quandt C.A."/>
            <person name="Bushley K.E."/>
            <person name="Spatafora J.W."/>
        </authorList>
    </citation>
    <scope>NUCLEOTIDE SEQUENCE [LARGE SCALE GENOMIC DNA]</scope>
    <source>
        <strain evidence="2 3">CBS 100239</strain>
    </source>
</reference>
<feature type="compositionally biased region" description="Gly residues" evidence="1">
    <location>
        <begin position="163"/>
        <end position="182"/>
    </location>
</feature>
<proteinExistence type="predicted"/>
<dbReference type="Proteomes" id="UP000036947">
    <property type="component" value="Unassembled WGS sequence"/>
</dbReference>
<dbReference type="AlphaFoldDB" id="A0A0L0MY92"/>
<feature type="compositionally biased region" description="Basic and acidic residues" evidence="1">
    <location>
        <begin position="150"/>
        <end position="162"/>
    </location>
</feature>
<comment type="caution">
    <text evidence="2">The sequence shown here is derived from an EMBL/GenBank/DDBJ whole genome shotgun (WGS) entry which is preliminary data.</text>
</comment>
<feature type="region of interest" description="Disordered" evidence="1">
    <location>
        <begin position="150"/>
        <end position="199"/>
    </location>
</feature>
<organism evidence="2 3">
    <name type="scientific">Tolypocladium ophioglossoides (strain CBS 100239)</name>
    <name type="common">Snaketongue truffleclub</name>
    <name type="synonym">Elaphocordyceps ophioglossoides</name>
    <dbReference type="NCBI Taxonomy" id="1163406"/>
    <lineage>
        <taxon>Eukaryota</taxon>
        <taxon>Fungi</taxon>
        <taxon>Dikarya</taxon>
        <taxon>Ascomycota</taxon>
        <taxon>Pezizomycotina</taxon>
        <taxon>Sordariomycetes</taxon>
        <taxon>Hypocreomycetidae</taxon>
        <taxon>Hypocreales</taxon>
        <taxon>Ophiocordycipitaceae</taxon>
        <taxon>Tolypocladium</taxon>
    </lineage>
</organism>
<accession>A0A0L0MY92</accession>
<gene>
    <name evidence="2" type="ORF">TOPH_08563</name>
</gene>
<evidence type="ECO:0000256" key="1">
    <source>
        <dbReference type="SAM" id="MobiDB-lite"/>
    </source>
</evidence>
<name>A0A0L0MY92_TOLOC</name>
<evidence type="ECO:0000313" key="2">
    <source>
        <dbReference type="EMBL" id="KND86822.1"/>
    </source>
</evidence>
<keyword evidence="3" id="KW-1185">Reference proteome</keyword>
<dbReference type="EMBL" id="LFRF01000048">
    <property type="protein sequence ID" value="KND86822.1"/>
    <property type="molecule type" value="Genomic_DNA"/>
</dbReference>
<protein>
    <submittedName>
        <fullName evidence="2">Uncharacterized protein</fullName>
    </submittedName>
</protein>